<accession>A0A1Z5H4G6</accession>
<dbReference type="SUPFAM" id="SSF46973">
    <property type="entry name" value="Enzyme IIa from lactose specific PTS, IIa-lac"/>
    <property type="match status" value="1"/>
</dbReference>
<evidence type="ECO:0000256" key="6">
    <source>
        <dbReference type="PIRSR" id="PIRSR000699-2"/>
    </source>
</evidence>
<dbReference type="AlphaFoldDB" id="A0A1Z5H4G6"/>
<feature type="modified residue" description="Phosphohistidine; by HPr" evidence="7">
    <location>
        <position position="76"/>
    </location>
</feature>
<evidence type="ECO:0000256" key="5">
    <source>
        <dbReference type="PIRSR" id="PIRSR000699-1"/>
    </source>
</evidence>
<dbReference type="RefSeq" id="WP_098823705.1">
    <property type="nucleotide sequence ID" value="NZ_BCMJ01000002.1"/>
</dbReference>
<keyword evidence="6" id="KW-0460">Magnesium</keyword>
<protein>
    <submittedName>
        <fullName evidence="8">Cellobiose-specific PTS system IIA component</fullName>
    </submittedName>
</protein>
<name>A0A1Z5H4G6_9LACO</name>
<keyword evidence="6" id="KW-0479">Metal-binding</keyword>
<evidence type="ECO:0000256" key="3">
    <source>
        <dbReference type="ARBA" id="ARBA00022679"/>
    </source>
</evidence>
<dbReference type="PANTHER" id="PTHR34382:SF7">
    <property type="entry name" value="PTS SYSTEM N,N'-DIACETYLCHITOBIOSE-SPECIFIC EIIA COMPONENT"/>
    <property type="match status" value="1"/>
</dbReference>
<comment type="caution">
    <text evidence="8">The sequence shown here is derived from an EMBL/GenBank/DDBJ whole genome shotgun (WGS) entry which is preliminary data.</text>
</comment>
<keyword evidence="2" id="KW-0762">Sugar transport</keyword>
<dbReference type="Pfam" id="PF02255">
    <property type="entry name" value="PTS_IIA"/>
    <property type="match status" value="1"/>
</dbReference>
<dbReference type="PIRSF" id="PIRSF000699">
    <property type="entry name" value="PTS_IILac_III"/>
    <property type="match status" value="1"/>
</dbReference>
<feature type="active site" description="Tele-phosphohistidine intermediate" evidence="5">
    <location>
        <position position="76"/>
    </location>
</feature>
<dbReference type="OrthoDB" id="350602at2"/>
<keyword evidence="4" id="KW-0598">Phosphotransferase system</keyword>
<evidence type="ECO:0000256" key="7">
    <source>
        <dbReference type="PROSITE-ProRule" id="PRU00418"/>
    </source>
</evidence>
<dbReference type="InterPro" id="IPR036542">
    <property type="entry name" value="PTS_IIA_lac/cel_sf"/>
</dbReference>
<keyword evidence="9" id="KW-1185">Reference proteome</keyword>
<keyword evidence="3" id="KW-0808">Transferase</keyword>
<comment type="cofactor">
    <cofactor evidence="6">
        <name>Mg(2+)</name>
        <dbReference type="ChEBI" id="CHEBI:18420"/>
    </cofactor>
    <text evidence="6">Binds 1 Mg(2+) ion per trimer.</text>
</comment>
<evidence type="ECO:0000256" key="2">
    <source>
        <dbReference type="ARBA" id="ARBA00022597"/>
    </source>
</evidence>
<dbReference type="GO" id="GO:0016740">
    <property type="term" value="F:transferase activity"/>
    <property type="evidence" value="ECO:0007669"/>
    <property type="project" value="UniProtKB-KW"/>
</dbReference>
<dbReference type="InterPro" id="IPR003188">
    <property type="entry name" value="PTS_IIA_lac/cel"/>
</dbReference>
<keyword evidence="1" id="KW-0813">Transport</keyword>
<gene>
    <name evidence="8" type="primary">ptcA</name>
    <name evidence="8" type="ORF">IWT5_00453</name>
</gene>
<dbReference type="EMBL" id="BCMJ01000002">
    <property type="protein sequence ID" value="GAT18180.1"/>
    <property type="molecule type" value="Genomic_DNA"/>
</dbReference>
<dbReference type="PANTHER" id="PTHR34382">
    <property type="entry name" value="PTS SYSTEM N,N'-DIACETYLCHITOBIOSE-SPECIFIC EIIA COMPONENT"/>
    <property type="match status" value="1"/>
</dbReference>
<evidence type="ECO:0000313" key="9">
    <source>
        <dbReference type="Proteomes" id="UP000223370"/>
    </source>
</evidence>
<dbReference type="Proteomes" id="UP000223370">
    <property type="component" value="Unassembled WGS sequence"/>
</dbReference>
<reference evidence="8 9" key="1">
    <citation type="submission" date="2015-11" db="EMBL/GenBank/DDBJ databases">
        <title>Draft genome sequences of new species of the genus Lactobacillus isolated from orchardgrass silage.</title>
        <authorList>
            <person name="Tohno M."/>
            <person name="Tanizawa Y."/>
            <person name="Arita M."/>
        </authorList>
    </citation>
    <scope>NUCLEOTIDE SEQUENCE [LARGE SCALE GENOMIC DNA]</scope>
    <source>
        <strain evidence="8 9">IWT5</strain>
    </source>
</reference>
<dbReference type="GO" id="GO:0046872">
    <property type="term" value="F:metal ion binding"/>
    <property type="evidence" value="ECO:0007669"/>
    <property type="project" value="UniProtKB-KW"/>
</dbReference>
<evidence type="ECO:0000256" key="1">
    <source>
        <dbReference type="ARBA" id="ARBA00022448"/>
    </source>
</evidence>
<sequence length="107" mass="12123">MGDEEQHVAMQLILVAGDVKKQVFKGIELAKKGLIQDARTKLDNAEKRLGEGHQFQSHYISEHVDSDEGPSLLMVHAQDHLSMAMTTIEMGRELVTVYERLNQIEQH</sequence>
<proteinExistence type="predicted"/>
<dbReference type="Gene3D" id="1.20.58.80">
    <property type="entry name" value="Phosphotransferase system, lactose/cellobiose-type IIA subunit"/>
    <property type="match status" value="1"/>
</dbReference>
<dbReference type="PROSITE" id="PS51095">
    <property type="entry name" value="PTS_EIIA_TYPE_3"/>
    <property type="match status" value="1"/>
</dbReference>
<evidence type="ECO:0000256" key="4">
    <source>
        <dbReference type="ARBA" id="ARBA00022683"/>
    </source>
</evidence>
<evidence type="ECO:0000313" key="8">
    <source>
        <dbReference type="EMBL" id="GAT18180.1"/>
    </source>
</evidence>
<feature type="binding site" evidence="6">
    <location>
        <position position="79"/>
    </location>
    <ligand>
        <name>Mg(2+)</name>
        <dbReference type="ChEBI" id="CHEBI:18420"/>
        <note>ligand shared between all trimeric partners</note>
    </ligand>
</feature>
<dbReference type="GO" id="GO:0009401">
    <property type="term" value="P:phosphoenolpyruvate-dependent sugar phosphotransferase system"/>
    <property type="evidence" value="ECO:0007669"/>
    <property type="project" value="UniProtKB-KW"/>
</dbReference>
<organism evidence="8 9">
    <name type="scientific">Secundilactobacillus silagincola</name>
    <dbReference type="NCBI Taxonomy" id="1714681"/>
    <lineage>
        <taxon>Bacteria</taxon>
        <taxon>Bacillati</taxon>
        <taxon>Bacillota</taxon>
        <taxon>Bacilli</taxon>
        <taxon>Lactobacillales</taxon>
        <taxon>Lactobacillaceae</taxon>
        <taxon>Secundilactobacillus</taxon>
    </lineage>
</organism>